<comment type="caution">
    <text evidence="4">The sequence shown here is derived from an EMBL/GenBank/DDBJ whole genome shotgun (WGS) entry which is preliminary data.</text>
</comment>
<reference evidence="4 5" key="1">
    <citation type="submission" date="2018-08" db="EMBL/GenBank/DDBJ databases">
        <title>A genome reference for cultivated species of the human gut microbiota.</title>
        <authorList>
            <person name="Zou Y."/>
            <person name="Xue W."/>
            <person name="Luo G."/>
        </authorList>
    </citation>
    <scope>NUCLEOTIDE SEQUENCE [LARGE SCALE GENOMIC DNA]</scope>
    <source>
        <strain evidence="4 5">AM31-16AC</strain>
    </source>
</reference>
<protein>
    <submittedName>
        <fullName evidence="4">DNA-binding protein</fullName>
    </submittedName>
    <submittedName>
        <fullName evidence="3">Helix-turn-helix domain-containing protein</fullName>
    </submittedName>
</protein>
<accession>A0A414F9E5</accession>
<sequence length="281" mass="32793">MDRHNEHNLTGQPGYGWDMTDKPFLTIREVADLLQVSNRTVYNLIYNGTLRACRLTYHITLITREDFFLMIKETTYCKRSVSIFARQEKKTKKKKMDGNRQNIENTELSRQEGKNKPKGSPKKRQLIPAANYKQSVRDTFTDSESAGNDLYTMAEICQKFSYTYGRFYNLRMRYSIPCIKANATKCFPKAEVDKAMAEEAERLGSNLSEHWYSCFDIMRLFGLGKTQVRRFALTHGVRTKRIHGNRLYYLKADWDAARKIAERKSASTKAKREQENESDNN</sequence>
<proteinExistence type="predicted"/>
<evidence type="ECO:0000313" key="5">
    <source>
        <dbReference type="Proteomes" id="UP000284689"/>
    </source>
</evidence>
<evidence type="ECO:0000256" key="1">
    <source>
        <dbReference type="SAM" id="MobiDB-lite"/>
    </source>
</evidence>
<dbReference type="InterPro" id="IPR041657">
    <property type="entry name" value="HTH_17"/>
</dbReference>
<evidence type="ECO:0000313" key="6">
    <source>
        <dbReference type="Proteomes" id="UP000427825"/>
    </source>
</evidence>
<gene>
    <name evidence="4" type="ORF">DW794_19685</name>
    <name evidence="3" type="ORF">F2Y39_12360</name>
</gene>
<dbReference type="Proteomes" id="UP000427825">
    <property type="component" value="Unassembled WGS sequence"/>
</dbReference>
<dbReference type="AlphaFoldDB" id="A0A414F9E5"/>
<name>A0A414F9E5_9BACE</name>
<evidence type="ECO:0000313" key="4">
    <source>
        <dbReference type="EMBL" id="RHD43157.1"/>
    </source>
</evidence>
<dbReference type="InterPro" id="IPR010093">
    <property type="entry name" value="SinI_DNA-bd"/>
</dbReference>
<dbReference type="Pfam" id="PF12728">
    <property type="entry name" value="HTH_17"/>
    <property type="match status" value="1"/>
</dbReference>
<dbReference type="Proteomes" id="UP000284689">
    <property type="component" value="Unassembled WGS sequence"/>
</dbReference>
<evidence type="ECO:0000313" key="3">
    <source>
        <dbReference type="EMBL" id="KAA5476728.1"/>
    </source>
</evidence>
<dbReference type="RefSeq" id="WP_100717217.1">
    <property type="nucleotide sequence ID" value="NZ_CAXYLJ010000028.1"/>
</dbReference>
<feature type="region of interest" description="Disordered" evidence="1">
    <location>
        <begin position="88"/>
        <end position="127"/>
    </location>
</feature>
<feature type="domain" description="Helix-turn-helix" evidence="2">
    <location>
        <begin position="24"/>
        <end position="70"/>
    </location>
</feature>
<keyword evidence="4" id="KW-0238">DNA-binding</keyword>
<dbReference type="EMBL" id="QSJD01000046">
    <property type="protein sequence ID" value="RHD43157.1"/>
    <property type="molecule type" value="Genomic_DNA"/>
</dbReference>
<dbReference type="NCBIfam" id="TIGR01764">
    <property type="entry name" value="excise"/>
    <property type="match status" value="1"/>
</dbReference>
<dbReference type="GO" id="GO:0003677">
    <property type="term" value="F:DNA binding"/>
    <property type="evidence" value="ECO:0007669"/>
    <property type="project" value="UniProtKB-KW"/>
</dbReference>
<organism evidence="4 5">
    <name type="scientific">Bacteroides caccae</name>
    <dbReference type="NCBI Taxonomy" id="47678"/>
    <lineage>
        <taxon>Bacteria</taxon>
        <taxon>Pseudomonadati</taxon>
        <taxon>Bacteroidota</taxon>
        <taxon>Bacteroidia</taxon>
        <taxon>Bacteroidales</taxon>
        <taxon>Bacteroidaceae</taxon>
        <taxon>Bacteroides</taxon>
    </lineage>
</organism>
<reference evidence="3 6" key="2">
    <citation type="journal article" date="2019" name="Nat. Med.">
        <title>A library of human gut bacterial isolates paired with longitudinal multiomics data enables mechanistic microbiome research.</title>
        <authorList>
            <person name="Poyet M."/>
            <person name="Groussin M."/>
            <person name="Gibbons S.M."/>
            <person name="Avila-Pacheco J."/>
            <person name="Jiang X."/>
            <person name="Kearney S.M."/>
            <person name="Perrotta A.R."/>
            <person name="Berdy B."/>
            <person name="Zhao S."/>
            <person name="Lieberman T.D."/>
            <person name="Swanson P.K."/>
            <person name="Smith M."/>
            <person name="Roesemann S."/>
            <person name="Alexander J.E."/>
            <person name="Rich S.A."/>
            <person name="Livny J."/>
            <person name="Vlamakis H."/>
            <person name="Clish C."/>
            <person name="Bullock K."/>
            <person name="Deik A."/>
            <person name="Scott J."/>
            <person name="Pierce K.A."/>
            <person name="Xavier R.J."/>
            <person name="Alm E.J."/>
        </authorList>
    </citation>
    <scope>NUCLEOTIDE SEQUENCE [LARGE SCALE GENOMIC DNA]</scope>
    <source>
        <strain evidence="3 6">BIOML-A25</strain>
    </source>
</reference>
<evidence type="ECO:0000259" key="2">
    <source>
        <dbReference type="Pfam" id="PF12728"/>
    </source>
</evidence>
<dbReference type="EMBL" id="VVYJ01000006">
    <property type="protein sequence ID" value="KAA5476728.1"/>
    <property type="molecule type" value="Genomic_DNA"/>
</dbReference>
<feature type="compositionally biased region" description="Basic residues" evidence="1">
    <location>
        <begin position="116"/>
        <end position="125"/>
    </location>
</feature>
<dbReference type="GeneID" id="93100590"/>